<evidence type="ECO:0000259" key="4">
    <source>
        <dbReference type="Pfam" id="PF07696"/>
    </source>
</evidence>
<dbReference type="Pfam" id="PF07695">
    <property type="entry name" value="7TMR-DISM_7TM"/>
    <property type="match status" value="1"/>
</dbReference>
<sequence>MIAINDKIPHHIISYGEIEYLEDKSNALTFEEVKSEDMEGRFQENKKYTPKNYHTGSAYWYRFKIRHLKSSKENWILEFFDQSIHNISLYVPNDSGAYQVRYFGTAYPFNNREYQHKNFTYDIRNDADGVFTYYVRLKSSQSVGAIIVLRNVHWFIKYALNEYLIFGLFYGMVIVFSLYNLLMFFAIKQRQYLYYVLYNLSIGLYEMSSDGIAFQYLWPYSPVWNEYGFGIALFLSSIFGLLFTINFLYVKSKAPKLYKLISLVIALRVIFFICCLFDKHLFSYKLIELIPLVVAWGTGIYILKNRYRPARFFVIGYSFLFLGFLIKIMLLLNVSWLPYGPVTYYSLSFCFVIEMILVSFAIGESIRTLRRKKDKAQKRMIQQLQINEKLQHTLNKELSSLVEERTREVMDKASIIEKQNEEISMMNAMLEKDNQELHLNIEKVTRARVMLDEVDFVEFSKIYPDRETCFKYLSELKWSKGYACRKCANTAYLSGYLPYSRRCTKCGYDESVIAYTIFQNSRIPINKAFYMLYLVYSTKGKISSHKLSEILLIRQSTCWSYNSKMQKILEERKKELKNAGAGGWSKLVLER</sequence>
<gene>
    <name evidence="5" type="ORF">B0O44_101802</name>
</gene>
<feature type="transmembrane region" description="Helical" evidence="2">
    <location>
        <begin position="286"/>
        <end position="303"/>
    </location>
</feature>
<keyword evidence="2" id="KW-1133">Transmembrane helix</keyword>
<dbReference type="InterPro" id="IPR011623">
    <property type="entry name" value="7TMR_DISM_rcpt_extracell_dom1"/>
</dbReference>
<dbReference type="AlphaFoldDB" id="A0A318UNL1"/>
<feature type="transmembrane region" description="Helical" evidence="2">
    <location>
        <begin position="315"/>
        <end position="336"/>
    </location>
</feature>
<keyword evidence="1" id="KW-0175">Coiled coil</keyword>
<reference evidence="5 6" key="1">
    <citation type="submission" date="2018-06" db="EMBL/GenBank/DDBJ databases">
        <title>Genomic Encyclopedia of Archaeal and Bacterial Type Strains, Phase II (KMG-II): from individual species to whole genera.</title>
        <authorList>
            <person name="Goeker M."/>
        </authorList>
    </citation>
    <scope>NUCLEOTIDE SEQUENCE [LARGE SCALE GENOMIC DNA]</scope>
    <source>
        <strain evidence="5 6">DSM 27372</strain>
    </source>
</reference>
<feature type="transmembrane region" description="Helical" evidence="2">
    <location>
        <begin position="163"/>
        <end position="185"/>
    </location>
</feature>
<evidence type="ECO:0000313" key="5">
    <source>
        <dbReference type="EMBL" id="PYF77321.1"/>
    </source>
</evidence>
<feature type="domain" description="7TM-DISM receptor extracellular" evidence="3">
    <location>
        <begin position="162"/>
        <end position="363"/>
    </location>
</feature>
<keyword evidence="6" id="KW-1185">Reference proteome</keyword>
<feature type="domain" description="7TM-DISM receptor extracellular" evidence="4">
    <location>
        <begin position="17"/>
        <end position="147"/>
    </location>
</feature>
<accession>A0A318UNL1</accession>
<evidence type="ECO:0000256" key="1">
    <source>
        <dbReference type="SAM" id="Coils"/>
    </source>
</evidence>
<comment type="caution">
    <text evidence="5">The sequence shown here is derived from an EMBL/GenBank/DDBJ whole genome shotgun (WGS) entry which is preliminary data.</text>
</comment>
<feature type="transmembrane region" description="Helical" evidence="2">
    <location>
        <begin position="192"/>
        <end position="217"/>
    </location>
</feature>
<dbReference type="Gene3D" id="2.60.40.2380">
    <property type="match status" value="1"/>
</dbReference>
<proteinExistence type="predicted"/>
<protein>
    <submittedName>
        <fullName evidence="5">7TMR-DISM extracellular protein 2</fullName>
    </submittedName>
</protein>
<dbReference type="InterPro" id="IPR011622">
    <property type="entry name" value="7TMR_DISM_rcpt_extracell_dom2"/>
</dbReference>
<keyword evidence="2" id="KW-0472">Membrane</keyword>
<feature type="coiled-coil region" evidence="1">
    <location>
        <begin position="416"/>
        <end position="447"/>
    </location>
</feature>
<name>A0A318UNL1_9SPHI</name>
<dbReference type="Proteomes" id="UP000248198">
    <property type="component" value="Unassembled WGS sequence"/>
</dbReference>
<feature type="transmembrane region" description="Helical" evidence="2">
    <location>
        <begin position="257"/>
        <end position="280"/>
    </location>
</feature>
<feature type="transmembrane region" description="Helical" evidence="2">
    <location>
        <begin position="342"/>
        <end position="363"/>
    </location>
</feature>
<evidence type="ECO:0000259" key="3">
    <source>
        <dbReference type="Pfam" id="PF07695"/>
    </source>
</evidence>
<feature type="transmembrane region" description="Helical" evidence="2">
    <location>
        <begin position="229"/>
        <end position="250"/>
    </location>
</feature>
<dbReference type="EMBL" id="QKLU01000001">
    <property type="protein sequence ID" value="PYF77321.1"/>
    <property type="molecule type" value="Genomic_DNA"/>
</dbReference>
<evidence type="ECO:0000256" key="2">
    <source>
        <dbReference type="SAM" id="Phobius"/>
    </source>
</evidence>
<organism evidence="5 6">
    <name type="scientific">Pedobacter nutrimenti</name>
    <dbReference type="NCBI Taxonomy" id="1241337"/>
    <lineage>
        <taxon>Bacteria</taxon>
        <taxon>Pseudomonadati</taxon>
        <taxon>Bacteroidota</taxon>
        <taxon>Sphingobacteriia</taxon>
        <taxon>Sphingobacteriales</taxon>
        <taxon>Sphingobacteriaceae</taxon>
        <taxon>Pedobacter</taxon>
    </lineage>
</organism>
<keyword evidence="2" id="KW-0812">Transmembrane</keyword>
<dbReference type="Pfam" id="PF07696">
    <property type="entry name" value="7TMR-DISMED2"/>
    <property type="match status" value="1"/>
</dbReference>
<evidence type="ECO:0000313" key="6">
    <source>
        <dbReference type="Proteomes" id="UP000248198"/>
    </source>
</evidence>